<evidence type="ECO:0000313" key="4">
    <source>
        <dbReference type="EMBL" id="KPL84977.1"/>
    </source>
</evidence>
<comment type="similarity">
    <text evidence="2">Belongs to the class-IV pyridoxal-phosphate-dependent aminotransferase family.</text>
</comment>
<dbReference type="PANTHER" id="PTHR42743:SF11">
    <property type="entry name" value="AMINODEOXYCHORISMATE LYASE"/>
    <property type="match status" value="1"/>
</dbReference>
<dbReference type="GO" id="GO:0046394">
    <property type="term" value="P:carboxylic acid biosynthetic process"/>
    <property type="evidence" value="ECO:0007669"/>
    <property type="project" value="UniProtKB-ARBA"/>
</dbReference>
<dbReference type="GO" id="GO:0003824">
    <property type="term" value="F:catalytic activity"/>
    <property type="evidence" value="ECO:0007669"/>
    <property type="project" value="InterPro"/>
</dbReference>
<dbReference type="Pfam" id="PF01063">
    <property type="entry name" value="Aminotran_4"/>
    <property type="match status" value="1"/>
</dbReference>
<dbReference type="SUPFAM" id="SSF56752">
    <property type="entry name" value="D-aminoacid aminotransferase-like PLP-dependent enzymes"/>
    <property type="match status" value="1"/>
</dbReference>
<dbReference type="InterPro" id="IPR050571">
    <property type="entry name" value="Class-IV_PLP-Dep_Aminotrnsfr"/>
</dbReference>
<dbReference type="InterPro" id="IPR001544">
    <property type="entry name" value="Aminotrans_IV"/>
</dbReference>
<comment type="cofactor">
    <cofactor evidence="1">
        <name>pyridoxal 5'-phosphate</name>
        <dbReference type="ChEBI" id="CHEBI:597326"/>
    </cofactor>
</comment>
<keyword evidence="5" id="KW-1185">Reference proteome</keyword>
<dbReference type="InterPro" id="IPR036038">
    <property type="entry name" value="Aminotransferase-like"/>
</dbReference>
<dbReference type="CDD" id="cd00449">
    <property type="entry name" value="PLPDE_IV"/>
    <property type="match status" value="1"/>
</dbReference>
<dbReference type="EMBL" id="LGCM01000027">
    <property type="protein sequence ID" value="KPL84977.1"/>
    <property type="molecule type" value="Genomic_DNA"/>
</dbReference>
<dbReference type="Gene3D" id="3.30.470.10">
    <property type="match status" value="1"/>
</dbReference>
<dbReference type="STRING" id="229921.ADN01_06210"/>
<evidence type="ECO:0000256" key="1">
    <source>
        <dbReference type="ARBA" id="ARBA00001933"/>
    </source>
</evidence>
<dbReference type="RefSeq" id="WP_062418443.1">
    <property type="nucleotide sequence ID" value="NZ_DF967974.1"/>
</dbReference>
<dbReference type="InterPro" id="IPR043131">
    <property type="entry name" value="BCAT-like_N"/>
</dbReference>
<accession>A0A0P6XYL8</accession>
<dbReference type="Proteomes" id="UP000050501">
    <property type="component" value="Unassembled WGS sequence"/>
</dbReference>
<reference evidence="4 5" key="1">
    <citation type="submission" date="2015-07" db="EMBL/GenBank/DDBJ databases">
        <title>Genome sequence of Levilinea saccharolytica DSM 16555.</title>
        <authorList>
            <person name="Hemp J."/>
            <person name="Ward L.M."/>
            <person name="Pace L.A."/>
            <person name="Fischer W.W."/>
        </authorList>
    </citation>
    <scope>NUCLEOTIDE SEQUENCE [LARGE SCALE GENOMIC DNA]</scope>
    <source>
        <strain evidence="4 5">KIBI-1</strain>
    </source>
</reference>
<organism evidence="4 5">
    <name type="scientific">Levilinea saccharolytica</name>
    <dbReference type="NCBI Taxonomy" id="229921"/>
    <lineage>
        <taxon>Bacteria</taxon>
        <taxon>Bacillati</taxon>
        <taxon>Chloroflexota</taxon>
        <taxon>Anaerolineae</taxon>
        <taxon>Anaerolineales</taxon>
        <taxon>Anaerolineaceae</taxon>
        <taxon>Levilinea</taxon>
    </lineage>
</organism>
<gene>
    <name evidence="4" type="ORF">ADN01_06210</name>
</gene>
<dbReference type="OrthoDB" id="9805628at2"/>
<dbReference type="InterPro" id="IPR043132">
    <property type="entry name" value="BCAT-like_C"/>
</dbReference>
<keyword evidence="3" id="KW-0663">Pyridoxal phosphate</keyword>
<sequence length="285" mass="31791">MNDTAVWRVNFGGDPLLLAISLPDSVIGLNQASGVLPEGAYTTFRTYQKAWVPKLDEHFRRLQETALLTLSRPVPMDEAVLRQALSLAVQRYPHGEARIRLTLDLTKHVGDVYISLEPLKTPPPEAYERGVHTLTRKMQRSNPKAKLTAFLHTAQQTVQASEQKVEEILMVDPQGFILEGLSSNFFAIQNGEIWTAEEGVLSGITRLMVFEAARNLGINIHLEPLPLRQIPQVEEAFITSASRAILPVVQVDQHVIGDGRPGEQTKALMEAFQIVLKESLEQLFV</sequence>
<dbReference type="Gene3D" id="3.20.10.10">
    <property type="entry name" value="D-amino Acid Aminotransferase, subunit A, domain 2"/>
    <property type="match status" value="1"/>
</dbReference>
<proteinExistence type="inferred from homology"/>
<dbReference type="FunFam" id="3.20.10.10:FF:000002">
    <property type="entry name" value="D-alanine aminotransferase"/>
    <property type="match status" value="1"/>
</dbReference>
<dbReference type="AlphaFoldDB" id="A0A0P6XYL8"/>
<dbReference type="PANTHER" id="PTHR42743">
    <property type="entry name" value="AMINO-ACID AMINOTRANSFERASE"/>
    <property type="match status" value="1"/>
</dbReference>
<name>A0A0P6XYL8_9CHLR</name>
<comment type="caution">
    <text evidence="4">The sequence shown here is derived from an EMBL/GenBank/DDBJ whole genome shotgun (WGS) entry which is preliminary data.</text>
</comment>
<evidence type="ECO:0000313" key="5">
    <source>
        <dbReference type="Proteomes" id="UP000050501"/>
    </source>
</evidence>
<evidence type="ECO:0008006" key="6">
    <source>
        <dbReference type="Google" id="ProtNLM"/>
    </source>
</evidence>
<evidence type="ECO:0000256" key="3">
    <source>
        <dbReference type="ARBA" id="ARBA00022898"/>
    </source>
</evidence>
<protein>
    <recommendedName>
        <fullName evidence="6">Branched-chain amino acid aminotransferase</fullName>
    </recommendedName>
</protein>
<dbReference type="GO" id="GO:0008652">
    <property type="term" value="P:amino acid biosynthetic process"/>
    <property type="evidence" value="ECO:0007669"/>
    <property type="project" value="UniProtKB-ARBA"/>
</dbReference>
<evidence type="ECO:0000256" key="2">
    <source>
        <dbReference type="ARBA" id="ARBA00009320"/>
    </source>
</evidence>